<evidence type="ECO:0000259" key="1">
    <source>
        <dbReference type="Pfam" id="PF18126"/>
    </source>
</evidence>
<comment type="caution">
    <text evidence="2">The sequence shown here is derived from an EMBL/GenBank/DDBJ whole genome shotgun (WGS) entry which is preliminary data.</text>
</comment>
<keyword evidence="3" id="KW-1185">Reference proteome</keyword>
<dbReference type="EMBL" id="JWZX01002719">
    <property type="protein sequence ID" value="KOO27404.1"/>
    <property type="molecule type" value="Genomic_DNA"/>
</dbReference>
<evidence type="ECO:0000313" key="2">
    <source>
        <dbReference type="EMBL" id="KOO27404.1"/>
    </source>
</evidence>
<feature type="domain" description="Large ribosomal subunit protein mL59" evidence="1">
    <location>
        <begin position="45"/>
        <end position="138"/>
    </location>
</feature>
<protein>
    <recommendedName>
        <fullName evidence="1">Large ribosomal subunit protein mL59 domain-containing protein</fullName>
    </recommendedName>
</protein>
<gene>
    <name evidence="2" type="ORF">Ctob_006710</name>
</gene>
<dbReference type="Pfam" id="PF18126">
    <property type="entry name" value="Mitoc_mL59"/>
    <property type="match status" value="1"/>
</dbReference>
<accession>A0A0M0JLE7</accession>
<dbReference type="AlphaFoldDB" id="A0A0M0JLE7"/>
<evidence type="ECO:0000313" key="3">
    <source>
        <dbReference type="Proteomes" id="UP000037460"/>
    </source>
</evidence>
<dbReference type="InterPro" id="IPR040922">
    <property type="entry name" value="Ribosomal_mL59_dom"/>
</dbReference>
<dbReference type="Proteomes" id="UP000037460">
    <property type="component" value="Unassembled WGS sequence"/>
</dbReference>
<organism evidence="2 3">
    <name type="scientific">Chrysochromulina tobinii</name>
    <dbReference type="NCBI Taxonomy" id="1460289"/>
    <lineage>
        <taxon>Eukaryota</taxon>
        <taxon>Haptista</taxon>
        <taxon>Haptophyta</taxon>
        <taxon>Prymnesiophyceae</taxon>
        <taxon>Prymnesiales</taxon>
        <taxon>Chrysochromulinaceae</taxon>
        <taxon>Chrysochromulina</taxon>
    </lineage>
</organism>
<sequence>MLPAHRLLSSLRSGAGALSSAASASLFASPARLFARSMGLWSSNAVKHWVGEQAIAQPTTWRPYWYNGRWRAPELSRRLQSLRVKEAIRRGELKLEPTIMVPPPKFKGHKRDKMKPVARESIAAKMEEMPKLIAEYRQAARERRQKLRGDSRFK</sequence>
<proteinExistence type="predicted"/>
<name>A0A0M0JLE7_9EUKA</name>
<reference evidence="3" key="1">
    <citation type="journal article" date="2015" name="PLoS Genet.">
        <title>Genome Sequence and Transcriptome Analyses of Chrysochromulina tobin: Metabolic Tools for Enhanced Algal Fitness in the Prominent Order Prymnesiales (Haptophyceae).</title>
        <authorList>
            <person name="Hovde B.T."/>
            <person name="Deodato C.R."/>
            <person name="Hunsperger H.M."/>
            <person name="Ryken S.A."/>
            <person name="Yost W."/>
            <person name="Jha R.K."/>
            <person name="Patterson J."/>
            <person name="Monnat R.J. Jr."/>
            <person name="Barlow S.B."/>
            <person name="Starkenburg S.R."/>
            <person name="Cattolico R.A."/>
        </authorList>
    </citation>
    <scope>NUCLEOTIDE SEQUENCE</scope>
    <source>
        <strain evidence="3">CCMP291</strain>
    </source>
</reference>